<reference evidence="3 5" key="1">
    <citation type="submission" date="2014-07" db="EMBL/GenBank/DDBJ databases">
        <title>Porphyromonadaceae bacterium OUH 308042 = ATCC BAA-2681 = DSM 28342 draft genome.</title>
        <authorList>
            <person name="Sydenham T.V."/>
            <person name="Hasman H."/>
            <person name="Justensen U.S."/>
        </authorList>
    </citation>
    <scope>NUCLEOTIDE SEQUENCE [LARGE SCALE GENOMIC DNA]</scope>
    <source>
        <strain evidence="3 5">OUH 308042</strain>
    </source>
</reference>
<protein>
    <submittedName>
        <fullName evidence="3">Transcriptional regulator</fullName>
    </submittedName>
</protein>
<evidence type="ECO:0000313" key="3">
    <source>
        <dbReference type="EMBL" id="KIO45852.1"/>
    </source>
</evidence>
<dbReference type="InterPro" id="IPR025868">
    <property type="entry name" value="Zn_ribbon_dom_put"/>
</dbReference>
<sequence length="90" mass="10647">MTMQICQSCGMPMNADSDYGTNQDESKNREYCCYCFQEGRFTKNVTMEQMIEECADYVDEFNAGSGLNYTREEAIQEMKKYFPNLKRWQK</sequence>
<evidence type="ECO:0000313" key="2">
    <source>
        <dbReference type="EMBL" id="KIO43688.1"/>
    </source>
</evidence>
<proteinExistence type="predicted"/>
<dbReference type="Proteomes" id="UP000031937">
    <property type="component" value="Unassembled WGS sequence"/>
</dbReference>
<dbReference type="EMBL" id="JPIU01000037">
    <property type="protein sequence ID" value="KIO45852.1"/>
    <property type="molecule type" value="Genomic_DNA"/>
</dbReference>
<comment type="caution">
    <text evidence="3">The sequence shown here is derived from an EMBL/GenBank/DDBJ whole genome shotgun (WGS) entry which is preliminary data.</text>
</comment>
<dbReference type="RefSeq" id="WP_041503876.1">
    <property type="nucleotide sequence ID" value="NZ_JPIT01000031.1"/>
</dbReference>
<accession>A0A0C3NIA4</accession>
<dbReference type="EMBL" id="JPIT01000031">
    <property type="protein sequence ID" value="KIO43688.1"/>
    <property type="molecule type" value="Genomic_DNA"/>
</dbReference>
<keyword evidence="5" id="KW-1185">Reference proteome</keyword>
<gene>
    <name evidence="3" type="ORF">BA92_05210</name>
    <name evidence="2" type="ORF">IE90_11265</name>
</gene>
<reference evidence="2 4" key="2">
    <citation type="submission" date="2014-07" db="EMBL/GenBank/DDBJ databases">
        <title>Porphyromonadaceae bacterium OUH 334697 = ATCC BAA-2682 = DSM 28341 draft genome.</title>
        <authorList>
            <person name="Sydenham T.V."/>
            <person name="Hasman H."/>
            <person name="Justesen U.S."/>
        </authorList>
    </citation>
    <scope>NUCLEOTIDE SEQUENCE [LARGE SCALE GENOMIC DNA]</scope>
    <source>
        <strain evidence="2 4">OUH 334697</strain>
    </source>
</reference>
<feature type="domain" description="Putative zinc ribbon" evidence="1">
    <location>
        <begin position="5"/>
        <end position="89"/>
    </location>
</feature>
<dbReference type="Proteomes" id="UP000031980">
    <property type="component" value="Unassembled WGS sequence"/>
</dbReference>
<evidence type="ECO:0000259" key="1">
    <source>
        <dbReference type="Pfam" id="PF12674"/>
    </source>
</evidence>
<organism evidence="3 5">
    <name type="scientific">Sanguibacteroides justesenii</name>
    <dbReference type="NCBI Taxonomy" id="1547597"/>
    <lineage>
        <taxon>Bacteria</taxon>
        <taxon>Pseudomonadati</taxon>
        <taxon>Bacteroidota</taxon>
        <taxon>Bacteroidia</taxon>
        <taxon>Bacteroidales</taxon>
        <taxon>Porphyromonadaceae</taxon>
        <taxon>Sanguibacteroides</taxon>
    </lineage>
</organism>
<name>A0A0C3NIA4_9PORP</name>
<evidence type="ECO:0000313" key="4">
    <source>
        <dbReference type="Proteomes" id="UP000031937"/>
    </source>
</evidence>
<dbReference type="AlphaFoldDB" id="A0A0C3NIA4"/>
<dbReference type="OrthoDB" id="9801008at2"/>
<dbReference type="Pfam" id="PF12674">
    <property type="entry name" value="Zn_ribbon_2"/>
    <property type="match status" value="1"/>
</dbReference>
<evidence type="ECO:0000313" key="5">
    <source>
        <dbReference type="Proteomes" id="UP000031980"/>
    </source>
</evidence>